<evidence type="ECO:0000313" key="2">
    <source>
        <dbReference type="EMBL" id="JAD57254.1"/>
    </source>
</evidence>
<accession>A0A0A9SI10</accession>
<protein>
    <submittedName>
        <fullName evidence="2">Uncharacterized protein</fullName>
    </submittedName>
</protein>
<reference evidence="2" key="2">
    <citation type="journal article" date="2015" name="Data Brief">
        <title>Shoot transcriptome of the giant reed, Arundo donax.</title>
        <authorList>
            <person name="Barrero R.A."/>
            <person name="Guerrero F.D."/>
            <person name="Moolhuijzen P."/>
            <person name="Goolsby J.A."/>
            <person name="Tidwell J."/>
            <person name="Bellgard S.E."/>
            <person name="Bellgard M.I."/>
        </authorList>
    </citation>
    <scope>NUCLEOTIDE SEQUENCE</scope>
    <source>
        <tissue evidence="2">Shoot tissue taken approximately 20 cm above the soil surface</tissue>
    </source>
</reference>
<organism evidence="2">
    <name type="scientific">Arundo donax</name>
    <name type="common">Giant reed</name>
    <name type="synonym">Donax arundinaceus</name>
    <dbReference type="NCBI Taxonomy" id="35708"/>
    <lineage>
        <taxon>Eukaryota</taxon>
        <taxon>Viridiplantae</taxon>
        <taxon>Streptophyta</taxon>
        <taxon>Embryophyta</taxon>
        <taxon>Tracheophyta</taxon>
        <taxon>Spermatophyta</taxon>
        <taxon>Magnoliopsida</taxon>
        <taxon>Liliopsida</taxon>
        <taxon>Poales</taxon>
        <taxon>Poaceae</taxon>
        <taxon>PACMAD clade</taxon>
        <taxon>Arundinoideae</taxon>
        <taxon>Arundineae</taxon>
        <taxon>Arundo</taxon>
    </lineage>
</organism>
<sequence>MGAAAGARASAGRQGRNASDGGEGRGQGSAEQGEDQGGLQCLQKTLVQVVKPTTRAIQAAVTLSLMITSFRKLVLLLL</sequence>
<feature type="compositionally biased region" description="Low complexity" evidence="1">
    <location>
        <begin position="1"/>
        <end position="18"/>
    </location>
</feature>
<reference evidence="2" key="1">
    <citation type="submission" date="2014-09" db="EMBL/GenBank/DDBJ databases">
        <authorList>
            <person name="Magalhaes I.L.F."/>
            <person name="Oliveira U."/>
            <person name="Santos F.R."/>
            <person name="Vidigal T.H.D.A."/>
            <person name="Brescovit A.D."/>
            <person name="Santos A.J."/>
        </authorList>
    </citation>
    <scope>NUCLEOTIDE SEQUENCE</scope>
    <source>
        <tissue evidence="2">Shoot tissue taken approximately 20 cm above the soil surface</tissue>
    </source>
</reference>
<evidence type="ECO:0000256" key="1">
    <source>
        <dbReference type="SAM" id="MobiDB-lite"/>
    </source>
</evidence>
<name>A0A0A9SI10_ARUDO</name>
<feature type="region of interest" description="Disordered" evidence="1">
    <location>
        <begin position="1"/>
        <end position="36"/>
    </location>
</feature>
<dbReference type="AlphaFoldDB" id="A0A0A9SI10"/>
<proteinExistence type="predicted"/>
<dbReference type="EMBL" id="GBRH01240641">
    <property type="protein sequence ID" value="JAD57254.1"/>
    <property type="molecule type" value="Transcribed_RNA"/>
</dbReference>